<keyword evidence="6" id="KW-1185">Reference proteome</keyword>
<dbReference type="SMART" id="SM00343">
    <property type="entry name" value="ZnF_C2HC"/>
    <property type="match status" value="2"/>
</dbReference>
<dbReference type="HOGENOM" id="CLU_1403664_0_0_1"/>
<name>R7UFA1_CAPTE</name>
<dbReference type="EMBL" id="KB301973">
    <property type="protein sequence ID" value="ELU04900.1"/>
    <property type="molecule type" value="Genomic_DNA"/>
</dbReference>
<reference evidence="6" key="1">
    <citation type="submission" date="2012-12" db="EMBL/GenBank/DDBJ databases">
        <authorList>
            <person name="Hellsten U."/>
            <person name="Grimwood J."/>
            <person name="Chapman J.A."/>
            <person name="Shapiro H."/>
            <person name="Aerts A."/>
            <person name="Otillar R.P."/>
            <person name="Terry A.Y."/>
            <person name="Boore J.L."/>
            <person name="Simakov O."/>
            <person name="Marletaz F."/>
            <person name="Cho S.-J."/>
            <person name="Edsinger-Gonzales E."/>
            <person name="Havlak P."/>
            <person name="Kuo D.-H."/>
            <person name="Larsson T."/>
            <person name="Lv J."/>
            <person name="Arendt D."/>
            <person name="Savage R."/>
            <person name="Osoegawa K."/>
            <person name="de Jong P."/>
            <person name="Lindberg D.R."/>
            <person name="Seaver E.C."/>
            <person name="Weisblat D.A."/>
            <person name="Putnam N.H."/>
            <person name="Grigoriev I.V."/>
            <person name="Rokhsar D.S."/>
        </authorList>
    </citation>
    <scope>NUCLEOTIDE SEQUENCE</scope>
    <source>
        <strain evidence="6">I ESC-2004</strain>
    </source>
</reference>
<dbReference type="GO" id="GO:0003676">
    <property type="term" value="F:nucleic acid binding"/>
    <property type="evidence" value="ECO:0007669"/>
    <property type="project" value="InterPro"/>
</dbReference>
<gene>
    <name evidence="4" type="ORF">CAPTEDRAFT_196756</name>
</gene>
<proteinExistence type="predicted"/>
<feature type="compositionally biased region" description="Polar residues" evidence="2">
    <location>
        <begin position="133"/>
        <end position="142"/>
    </location>
</feature>
<organism evidence="4">
    <name type="scientific">Capitella teleta</name>
    <name type="common">Polychaete worm</name>
    <dbReference type="NCBI Taxonomy" id="283909"/>
    <lineage>
        <taxon>Eukaryota</taxon>
        <taxon>Metazoa</taxon>
        <taxon>Spiralia</taxon>
        <taxon>Lophotrochozoa</taxon>
        <taxon>Annelida</taxon>
        <taxon>Polychaeta</taxon>
        <taxon>Sedentaria</taxon>
        <taxon>Scolecida</taxon>
        <taxon>Capitellidae</taxon>
        <taxon>Capitella</taxon>
    </lineage>
</organism>
<evidence type="ECO:0000313" key="6">
    <source>
        <dbReference type="Proteomes" id="UP000014760"/>
    </source>
</evidence>
<protein>
    <recommendedName>
        <fullName evidence="3">CCHC-type domain-containing protein</fullName>
    </recommendedName>
</protein>
<feature type="compositionally biased region" description="Basic and acidic residues" evidence="2">
    <location>
        <begin position="105"/>
        <end position="117"/>
    </location>
</feature>
<dbReference type="EMBL" id="AMQN01023776">
    <property type="status" value="NOT_ANNOTATED_CDS"/>
    <property type="molecule type" value="Genomic_DNA"/>
</dbReference>
<dbReference type="InterPro" id="IPR036875">
    <property type="entry name" value="Znf_CCHC_sf"/>
</dbReference>
<dbReference type="Proteomes" id="UP000014760">
    <property type="component" value="Unassembled WGS sequence"/>
</dbReference>
<dbReference type="Gene3D" id="4.10.60.10">
    <property type="entry name" value="Zinc finger, CCHC-type"/>
    <property type="match status" value="1"/>
</dbReference>
<dbReference type="Pfam" id="PF00098">
    <property type="entry name" value="zf-CCHC"/>
    <property type="match status" value="1"/>
</dbReference>
<evidence type="ECO:0000259" key="3">
    <source>
        <dbReference type="PROSITE" id="PS50158"/>
    </source>
</evidence>
<dbReference type="InterPro" id="IPR001878">
    <property type="entry name" value="Znf_CCHC"/>
</dbReference>
<keyword evidence="1" id="KW-0479">Metal-binding</keyword>
<evidence type="ECO:0000313" key="5">
    <source>
        <dbReference type="EnsemblMetazoa" id="CapteP196756"/>
    </source>
</evidence>
<keyword evidence="1" id="KW-0862">Zinc</keyword>
<dbReference type="SUPFAM" id="SSF57756">
    <property type="entry name" value="Retrovirus zinc finger-like domains"/>
    <property type="match status" value="1"/>
</dbReference>
<accession>R7UFA1</accession>
<feature type="region of interest" description="Disordered" evidence="2">
    <location>
        <begin position="89"/>
        <end position="144"/>
    </location>
</feature>
<dbReference type="PROSITE" id="PS50158">
    <property type="entry name" value="ZF_CCHC"/>
    <property type="match status" value="1"/>
</dbReference>
<dbReference type="EnsemblMetazoa" id="CapteT196756">
    <property type="protein sequence ID" value="CapteP196756"/>
    <property type="gene ID" value="CapteG196756"/>
</dbReference>
<reference evidence="5" key="3">
    <citation type="submission" date="2015-06" db="UniProtKB">
        <authorList>
            <consortium name="EnsemblMetazoa"/>
        </authorList>
    </citation>
    <scope>IDENTIFICATION</scope>
</reference>
<evidence type="ECO:0000256" key="1">
    <source>
        <dbReference type="PROSITE-ProRule" id="PRU00047"/>
    </source>
</evidence>
<evidence type="ECO:0000256" key="2">
    <source>
        <dbReference type="SAM" id="MobiDB-lite"/>
    </source>
</evidence>
<reference evidence="4 6" key="2">
    <citation type="journal article" date="2013" name="Nature">
        <title>Insights into bilaterian evolution from three spiralian genomes.</title>
        <authorList>
            <person name="Simakov O."/>
            <person name="Marletaz F."/>
            <person name="Cho S.J."/>
            <person name="Edsinger-Gonzales E."/>
            <person name="Havlak P."/>
            <person name="Hellsten U."/>
            <person name="Kuo D.H."/>
            <person name="Larsson T."/>
            <person name="Lv J."/>
            <person name="Arendt D."/>
            <person name="Savage R."/>
            <person name="Osoegawa K."/>
            <person name="de Jong P."/>
            <person name="Grimwood J."/>
            <person name="Chapman J.A."/>
            <person name="Shapiro H."/>
            <person name="Aerts A."/>
            <person name="Otillar R.P."/>
            <person name="Terry A.Y."/>
            <person name="Boore J.L."/>
            <person name="Grigoriev I.V."/>
            <person name="Lindberg D.R."/>
            <person name="Seaver E.C."/>
            <person name="Weisblat D.A."/>
            <person name="Putnam N.H."/>
            <person name="Rokhsar D.S."/>
        </authorList>
    </citation>
    <scope>NUCLEOTIDE SEQUENCE</scope>
    <source>
        <strain evidence="4 6">I ESC-2004</strain>
    </source>
</reference>
<feature type="domain" description="CCHC-type" evidence="3">
    <location>
        <begin position="164"/>
        <end position="177"/>
    </location>
</feature>
<sequence>MYSTDNGQTVQFQTFAIKSFYSIWILLSKQLHLFNEKLGCNETVGYWNVKDDCGDGTINDGYLARDGLHLSWSGFKRLASNLNIQPKDGLDADVMSKRRPKKRINPHEPTEDNRDRQTVQPRPPRRHSKETQGRGQQQQHGSCRNCGEAIHGSGNCRFGQEIECFTCGRLGHKAKFCDRRGRSSGYINEHYDDY</sequence>
<evidence type="ECO:0000313" key="4">
    <source>
        <dbReference type="EMBL" id="ELU04900.1"/>
    </source>
</evidence>
<dbReference type="OrthoDB" id="3863715at2759"/>
<keyword evidence="1" id="KW-0863">Zinc-finger</keyword>
<dbReference type="GO" id="GO:0008270">
    <property type="term" value="F:zinc ion binding"/>
    <property type="evidence" value="ECO:0007669"/>
    <property type="project" value="UniProtKB-KW"/>
</dbReference>
<dbReference type="AlphaFoldDB" id="R7UFA1"/>